<proteinExistence type="predicted"/>
<dbReference type="Gene3D" id="1.10.246.130">
    <property type="match status" value="1"/>
</dbReference>
<gene>
    <name evidence="2" type="primary">ggt</name>
    <name evidence="2" type="ORF">Maq22A_1p37245</name>
</gene>
<dbReference type="PANTHER" id="PTHR43881">
    <property type="entry name" value="GAMMA-GLUTAMYLTRANSPEPTIDASE (AFU_ORTHOLOGUE AFUA_4G13580)"/>
    <property type="match status" value="1"/>
</dbReference>
<dbReference type="InterPro" id="IPR029055">
    <property type="entry name" value="Ntn_hydrolases_N"/>
</dbReference>
<sequence>MPETPVFPRAACAAPHHLAAEAGRAILAEGGNAVEAMLAMAATIAVVYPHMNGLGGDGFWLIRGPNGVVRAIEACGPAGSLATIKRYRDKGYETIPERGPDAALTVAGAVGGWAIAHGIARDLGGRLPLDLILSDAVRHAREGVAVSASEARYVPKELDTLHDQPGFKETFLVDGEPPKAGVKRALPALAATLEQLGHAGLDDFYRGDVGREVAADLERAGSPVTRADIARYRAVSRAPLSLKLSGGTVYNCPPPSQGLAALMILGLYERLGAIRPETAAHYHGLIEATKRAFRVRDAVVTDFDRLRHDPATFLAPERLAAEAAAIRMDRASPYPVRPVSDGDTVWMGAIDGNGVAVSYIQSVYWEFGSGLVLPRTGLTWQNRGIAFSLDPKAVNPLEPGRRPFHTLNPALAVLADGRIMSYGSMGGDGQPQFQAQVFTRYATYGMGVAEAVDAPRLLFGRTWGADSMTVKVEDRFDSACIAALSRMGHEVEELGGSYIDSLGHAGLLVRHPGNGRIEATHDPRSDGGAAGV</sequence>
<keyword evidence="2" id="KW-0614">Plasmid</keyword>
<dbReference type="InterPro" id="IPR043138">
    <property type="entry name" value="GGT_lsub"/>
</dbReference>
<dbReference type="Gene3D" id="3.60.20.40">
    <property type="match status" value="1"/>
</dbReference>
<reference evidence="2 3" key="1">
    <citation type="journal article" date="2015" name="Genome Announc.">
        <title>Complete Genome Sequence of Methylobacterium aquaticum Strain 22A, Isolated from Racomitrium japonicum Moss.</title>
        <authorList>
            <person name="Tani A."/>
            <person name="Ogura Y."/>
            <person name="Hayashi T."/>
            <person name="Kimbara K."/>
        </authorList>
    </citation>
    <scope>NUCLEOTIDE SEQUENCE [LARGE SCALE GENOMIC DNA]</scope>
    <source>
        <strain evidence="2 3">MA-22A</strain>
        <plasmid evidence="3">Plasmid pMaq22A_1p DNA</plasmid>
    </source>
</reference>
<name>A0A0C6G1A2_9HYPH</name>
<dbReference type="PANTHER" id="PTHR43881:SF5">
    <property type="entry name" value="GAMMA-GLUTAMYLTRANSPEPTIDASE"/>
    <property type="match status" value="1"/>
</dbReference>
<geneLocation type="plasmid" evidence="3">
    <name>pMaq22A_1p DNA</name>
</geneLocation>
<organism evidence="2 3">
    <name type="scientific">Methylobacterium aquaticum</name>
    <dbReference type="NCBI Taxonomy" id="270351"/>
    <lineage>
        <taxon>Bacteria</taxon>
        <taxon>Pseudomonadati</taxon>
        <taxon>Pseudomonadota</taxon>
        <taxon>Alphaproteobacteria</taxon>
        <taxon>Hyphomicrobiales</taxon>
        <taxon>Methylobacteriaceae</taxon>
        <taxon>Methylobacterium</taxon>
    </lineage>
</organism>
<feature type="region of interest" description="Disordered" evidence="1">
    <location>
        <begin position="513"/>
        <end position="532"/>
    </location>
</feature>
<dbReference type="KEGG" id="maqu:Maq22A_1p37245"/>
<dbReference type="AlphaFoldDB" id="A0A0C6G1A2"/>
<accession>A0A0C6G1A2</accession>
<keyword evidence="2" id="KW-0808">Transferase</keyword>
<dbReference type="Pfam" id="PF01019">
    <property type="entry name" value="G_glu_transpept"/>
    <property type="match status" value="1"/>
</dbReference>
<evidence type="ECO:0000313" key="2">
    <source>
        <dbReference type="EMBL" id="BAQ49635.1"/>
    </source>
</evidence>
<dbReference type="EMBL" id="AP014705">
    <property type="protein sequence ID" value="BAQ49635.1"/>
    <property type="molecule type" value="Genomic_DNA"/>
</dbReference>
<dbReference type="SUPFAM" id="SSF56235">
    <property type="entry name" value="N-terminal nucleophile aminohydrolases (Ntn hydrolases)"/>
    <property type="match status" value="1"/>
</dbReference>
<evidence type="ECO:0000313" key="3">
    <source>
        <dbReference type="Proteomes" id="UP000061432"/>
    </source>
</evidence>
<dbReference type="InterPro" id="IPR052896">
    <property type="entry name" value="GGT-like_enzyme"/>
</dbReference>
<dbReference type="InterPro" id="IPR043137">
    <property type="entry name" value="GGT_ssub_C"/>
</dbReference>
<dbReference type="GO" id="GO:0016740">
    <property type="term" value="F:transferase activity"/>
    <property type="evidence" value="ECO:0007669"/>
    <property type="project" value="UniProtKB-KW"/>
</dbReference>
<dbReference type="PATRIC" id="fig|270351.10.peg.6724"/>
<evidence type="ECO:0000256" key="1">
    <source>
        <dbReference type="SAM" id="MobiDB-lite"/>
    </source>
</evidence>
<dbReference type="Proteomes" id="UP000061432">
    <property type="component" value="Plasmid pMaq22A_1p"/>
</dbReference>
<protein>
    <submittedName>
        <fullName evidence="2">Gamma-glutamyltransferase</fullName>
    </submittedName>
</protein>
<reference evidence="3" key="2">
    <citation type="submission" date="2015-01" db="EMBL/GenBank/DDBJ databases">
        <title>Complete genome sequence of Methylobacterium aquaticum strain 22A.</title>
        <authorList>
            <person name="Tani A."/>
            <person name="Ogura Y."/>
            <person name="Hayashi T."/>
        </authorList>
    </citation>
    <scope>NUCLEOTIDE SEQUENCE [LARGE SCALE GENOMIC DNA]</scope>
    <source>
        <strain evidence="3">MA-22A</strain>
        <plasmid evidence="3">Plasmid pMaq22A_1p DNA</plasmid>
    </source>
</reference>
<dbReference type="PRINTS" id="PR01210">
    <property type="entry name" value="GGTRANSPTASE"/>
</dbReference>
<dbReference type="OrthoDB" id="9781342at2"/>
<dbReference type="RefSeq" id="WP_060850655.1">
    <property type="nucleotide sequence ID" value="NZ_AP014705.1"/>
</dbReference>